<evidence type="ECO:0000313" key="12">
    <source>
        <dbReference type="Proteomes" id="UP000182744"/>
    </source>
</evidence>
<evidence type="ECO:0000256" key="2">
    <source>
        <dbReference type="ARBA" id="ARBA00022642"/>
    </source>
</evidence>
<dbReference type="PANTHER" id="PTHR11080">
    <property type="entry name" value="PYRAZINAMIDASE/NICOTINAMIDASE"/>
    <property type="match status" value="1"/>
</dbReference>
<dbReference type="Proteomes" id="UP000182744">
    <property type="component" value="Unassembled WGS sequence"/>
</dbReference>
<dbReference type="EMBL" id="JAWNFU010000003">
    <property type="protein sequence ID" value="MDY5153623.1"/>
    <property type="molecule type" value="Genomic_DNA"/>
</dbReference>
<keyword evidence="12" id="KW-1185">Reference proteome</keyword>
<reference evidence="11" key="1">
    <citation type="submission" date="2016-10" db="EMBL/GenBank/DDBJ databases">
        <authorList>
            <person name="de Groot N.N."/>
        </authorList>
    </citation>
    <scope>NUCLEOTIDE SEQUENCE [LARGE SCALE GENOMIC DNA]</scope>
    <source>
        <strain evidence="11">DSM 20639</strain>
    </source>
</reference>
<feature type="compositionally biased region" description="Acidic residues" evidence="8">
    <location>
        <begin position="386"/>
        <end position="396"/>
    </location>
</feature>
<dbReference type="Proteomes" id="UP001273799">
    <property type="component" value="Unassembled WGS sequence"/>
</dbReference>
<proteinExistence type="inferred from homology"/>
<dbReference type="EC" id="3.5.1.19" evidence="6"/>
<comment type="pathway">
    <text evidence="5">Cofactor biosynthesis; nicotinate biosynthesis; nicotinate from nicotinamide: step 1/1.</text>
</comment>
<dbReference type="GO" id="GO:0008936">
    <property type="term" value="F:nicotinamidase activity"/>
    <property type="evidence" value="ECO:0007669"/>
    <property type="project" value="UniProtKB-EC"/>
</dbReference>
<evidence type="ECO:0000256" key="8">
    <source>
        <dbReference type="SAM" id="MobiDB-lite"/>
    </source>
</evidence>
<feature type="region of interest" description="Disordered" evidence="8">
    <location>
        <begin position="386"/>
        <end position="407"/>
    </location>
</feature>
<dbReference type="GO" id="GO:0019363">
    <property type="term" value="P:pyridine nucleotide biosynthetic process"/>
    <property type="evidence" value="ECO:0007669"/>
    <property type="project" value="UniProtKB-KW"/>
</dbReference>
<feature type="region of interest" description="Disordered" evidence="8">
    <location>
        <begin position="275"/>
        <end position="352"/>
    </location>
</feature>
<name>A0A1G7B935_9ACTO</name>
<gene>
    <name evidence="10" type="ORF">R6G71_06120</name>
    <name evidence="11" type="ORF">SAMN05421878_10466</name>
</gene>
<dbReference type="RefSeq" id="WP_074661586.1">
    <property type="nucleotide sequence ID" value="NZ_FNAU01000004.1"/>
</dbReference>
<evidence type="ECO:0000259" key="9">
    <source>
        <dbReference type="Pfam" id="PF00857"/>
    </source>
</evidence>
<evidence type="ECO:0000256" key="1">
    <source>
        <dbReference type="ARBA" id="ARBA00006336"/>
    </source>
</evidence>
<keyword evidence="4" id="KW-0378">Hydrolase</keyword>
<dbReference type="AlphaFoldDB" id="A0A1G7B935"/>
<reference evidence="10" key="3">
    <citation type="submission" date="2023-10" db="EMBL/GenBank/DDBJ databases">
        <title>Whole Genome based description of the genera Actinobaculum and Actinotignum reveals a complex phylogenetic relationship within the species included in the genus Actinotignum.</title>
        <authorList>
            <person name="Jensen C.S."/>
            <person name="Dargis R."/>
            <person name="Kemp M."/>
            <person name="Christensen J.J."/>
        </authorList>
    </citation>
    <scope>NUCLEOTIDE SEQUENCE</scope>
    <source>
        <strain evidence="10">Actinobaculum_suis_CCUG19206T</strain>
    </source>
</reference>
<evidence type="ECO:0000256" key="3">
    <source>
        <dbReference type="ARBA" id="ARBA00022723"/>
    </source>
</evidence>
<dbReference type="GO" id="GO:0046872">
    <property type="term" value="F:metal ion binding"/>
    <property type="evidence" value="ECO:0007669"/>
    <property type="project" value="UniProtKB-KW"/>
</dbReference>
<feature type="compositionally biased region" description="Low complexity" evidence="8">
    <location>
        <begin position="308"/>
        <end position="336"/>
    </location>
</feature>
<feature type="domain" description="Isochorismatase-like" evidence="9">
    <location>
        <begin position="7"/>
        <end position="180"/>
    </location>
</feature>
<evidence type="ECO:0000256" key="6">
    <source>
        <dbReference type="ARBA" id="ARBA00039017"/>
    </source>
</evidence>
<dbReference type="InterPro" id="IPR036380">
    <property type="entry name" value="Isochorismatase-like_sf"/>
</dbReference>
<organism evidence="11 12">
    <name type="scientific">Actinobaculum suis</name>
    <dbReference type="NCBI Taxonomy" id="1657"/>
    <lineage>
        <taxon>Bacteria</taxon>
        <taxon>Bacillati</taxon>
        <taxon>Actinomycetota</taxon>
        <taxon>Actinomycetes</taxon>
        <taxon>Actinomycetales</taxon>
        <taxon>Actinomycetaceae</taxon>
        <taxon>Actinobaculum</taxon>
    </lineage>
</organism>
<keyword evidence="2" id="KW-0662">Pyridine nucleotide biosynthesis</keyword>
<accession>A0A1G7B935</accession>
<evidence type="ECO:0000256" key="4">
    <source>
        <dbReference type="ARBA" id="ARBA00022801"/>
    </source>
</evidence>
<dbReference type="InterPro" id="IPR000868">
    <property type="entry name" value="Isochorismatase-like_dom"/>
</dbReference>
<evidence type="ECO:0000256" key="7">
    <source>
        <dbReference type="ARBA" id="ARBA00043224"/>
    </source>
</evidence>
<evidence type="ECO:0000256" key="5">
    <source>
        <dbReference type="ARBA" id="ARBA00037900"/>
    </source>
</evidence>
<reference evidence="12" key="2">
    <citation type="submission" date="2016-10" db="EMBL/GenBank/DDBJ databases">
        <authorList>
            <person name="Varghese N."/>
        </authorList>
    </citation>
    <scope>NUCLEOTIDE SEQUENCE [LARGE SCALE GENOMIC DNA]</scope>
    <source>
        <strain evidence="12">DSM 20639</strain>
    </source>
</reference>
<dbReference type="EMBL" id="FNAU01000004">
    <property type="protein sequence ID" value="SDE23367.1"/>
    <property type="molecule type" value="Genomic_DNA"/>
</dbReference>
<dbReference type="Gene3D" id="3.40.50.850">
    <property type="entry name" value="Isochorismatase-like"/>
    <property type="match status" value="1"/>
</dbReference>
<sequence length="407" mass="44169">MIEDSRVLVIVDVQKTFCEGGALGVEGGNAVAERIADFVTNNAYKYDLILTTQDWHINPGKHFSDNPDYVDSWPPHGVAGTEEAELHDAIASLPIDVYVKKGQYSAGYSGFDGKDSVGDSLEEILRDLDTKYVDIVGIAESHCVKATALDARRRGFETRVFSDLTVPTSEELGVLARFEMDEGGVEQIDSSHAFDFYVEPEDRLLPEDEDEDFEFSSRFPIRSSAGGLRMPIHAGDEYEVYDDDDFDDFNEDFQLDYQKTERNKDDEILAELEKSARNLPSIDDPVETAHPAGDSRANSTEATDPEAKSAAATDTAARAKPAADSVAAGAAATAAETGDDAEAPISINSGAVEEFDDELEALLGDEFDEALAGIDLDADFSAEASEADFDFSDIEVDPLNPDGDGKK</sequence>
<evidence type="ECO:0000313" key="11">
    <source>
        <dbReference type="EMBL" id="SDE23367.1"/>
    </source>
</evidence>
<dbReference type="SUPFAM" id="SSF52499">
    <property type="entry name" value="Isochorismatase-like hydrolases"/>
    <property type="match status" value="1"/>
</dbReference>
<keyword evidence="3" id="KW-0479">Metal-binding</keyword>
<dbReference type="InterPro" id="IPR052347">
    <property type="entry name" value="Isochorismatase_Nicotinamidase"/>
</dbReference>
<dbReference type="PANTHER" id="PTHR11080:SF2">
    <property type="entry name" value="LD05707P"/>
    <property type="match status" value="1"/>
</dbReference>
<dbReference type="Pfam" id="PF00857">
    <property type="entry name" value="Isochorismatase"/>
    <property type="match status" value="1"/>
</dbReference>
<comment type="similarity">
    <text evidence="1">Belongs to the isochorismatase family.</text>
</comment>
<protein>
    <recommendedName>
        <fullName evidence="6">nicotinamidase</fullName>
        <ecNumber evidence="6">3.5.1.19</ecNumber>
    </recommendedName>
    <alternativeName>
        <fullName evidence="7">Nicotinamide deamidase</fullName>
    </alternativeName>
</protein>
<evidence type="ECO:0000313" key="10">
    <source>
        <dbReference type="EMBL" id="MDY5153623.1"/>
    </source>
</evidence>